<reference evidence="1 2" key="1">
    <citation type="submission" date="2020-05" db="EMBL/GenBank/DDBJ databases">
        <title>FDA dAtabase for Regulatory Grade micrObial Sequences (FDA-ARGOS): Supporting development and validation of Infectious Disease Dx tests.</title>
        <authorList>
            <person name="Moreno J."/>
            <person name="Tallon L."/>
            <person name="Sadzewicz L."/>
            <person name="Zhao X."/>
            <person name="Vavikolanu K."/>
            <person name="Mehta A."/>
            <person name="Aluvathingal J."/>
            <person name="Nadendla S."/>
            <person name="Myers T."/>
            <person name="Yan Y."/>
            <person name="Sichtig H."/>
        </authorList>
    </citation>
    <scope>NUCLEOTIDE SEQUENCE [LARGE SCALE GENOMIC DNA]</scope>
    <source>
        <strain evidence="1 2">FDAARGOS_760</strain>
    </source>
</reference>
<organism evidence="1 2">
    <name type="scientific">Prevotella melaninogenica</name>
    <dbReference type="NCBI Taxonomy" id="28132"/>
    <lineage>
        <taxon>Bacteria</taxon>
        <taxon>Pseudomonadati</taxon>
        <taxon>Bacteroidota</taxon>
        <taxon>Bacteroidia</taxon>
        <taxon>Bacteroidales</taxon>
        <taxon>Prevotellaceae</taxon>
        <taxon>Prevotella</taxon>
    </lineage>
</organism>
<accession>A0A7D4FXF7</accession>
<dbReference type="AlphaFoldDB" id="A0A7D4FXF7"/>
<dbReference type="RefSeq" id="WP_172891322.1">
    <property type="nucleotide sequence ID" value="NZ_CP054011.1"/>
</dbReference>
<evidence type="ECO:0000313" key="1">
    <source>
        <dbReference type="EMBL" id="QKH88454.1"/>
    </source>
</evidence>
<protein>
    <submittedName>
        <fullName evidence="1">Uncharacterized protein</fullName>
    </submittedName>
</protein>
<proteinExistence type="predicted"/>
<sequence>MNAKKVLSDTNINKTSKGHLLQANWALIASHLMVFRKSTCEKLGQKGVSVI</sequence>
<gene>
    <name evidence="1" type="ORF">FIU21_05495</name>
</gene>
<evidence type="ECO:0000313" key="2">
    <source>
        <dbReference type="Proteomes" id="UP000500843"/>
    </source>
</evidence>
<name>A0A7D4FXF7_9BACT</name>
<dbReference type="Proteomes" id="UP000500843">
    <property type="component" value="Chromosome 2"/>
</dbReference>
<dbReference type="EMBL" id="CP054011">
    <property type="protein sequence ID" value="QKH88454.1"/>
    <property type="molecule type" value="Genomic_DNA"/>
</dbReference>